<evidence type="ECO:0000313" key="1">
    <source>
        <dbReference type="EMBL" id="AOW04040.1"/>
    </source>
</evidence>
<dbReference type="VEuPathDB" id="FungiDB:YALI1_D17190g"/>
<sequence>MSCSEYGSVLLGEGVLTTVNESKDIPSSILISTRETSSSSIVSKGAGSLVSLLCAFRSRFPVSSHPLNLLLNHSCDYRGGPPQLNHSGD</sequence>
<dbReference type="AlphaFoldDB" id="A0A1D8NEI0"/>
<dbReference type="RefSeq" id="XP_068138801.1">
    <property type="nucleotide sequence ID" value="XM_068282700.1"/>
</dbReference>
<evidence type="ECO:0000313" key="2">
    <source>
        <dbReference type="Proteomes" id="UP000182444"/>
    </source>
</evidence>
<proteinExistence type="predicted"/>
<name>A0A1D8NEI0_YARLL</name>
<accession>A0A1D8NEI0</accession>
<gene>
    <name evidence="1" type="ORF">YALI1_D17190g</name>
</gene>
<reference evidence="1 2" key="1">
    <citation type="journal article" date="2016" name="PLoS ONE">
        <title>Sequence Assembly of Yarrowia lipolytica Strain W29/CLIB89 Shows Transposable Element Diversity.</title>
        <authorList>
            <person name="Magnan C."/>
            <person name="Yu J."/>
            <person name="Chang I."/>
            <person name="Jahn E."/>
            <person name="Kanomata Y."/>
            <person name="Wu J."/>
            <person name="Zeller M."/>
            <person name="Oakes M."/>
            <person name="Baldi P."/>
            <person name="Sandmeyer S."/>
        </authorList>
    </citation>
    <scope>NUCLEOTIDE SEQUENCE [LARGE SCALE GENOMIC DNA]</scope>
    <source>
        <strain evidence="2">CLIB89(W29)</strain>
    </source>
</reference>
<dbReference type="EMBL" id="CP017556">
    <property type="protein sequence ID" value="AOW04040.1"/>
    <property type="molecule type" value="Genomic_DNA"/>
</dbReference>
<dbReference type="GeneID" id="94583308"/>
<dbReference type="Proteomes" id="UP000182444">
    <property type="component" value="Chromosome 1D"/>
</dbReference>
<organism evidence="1 2">
    <name type="scientific">Yarrowia lipolytica</name>
    <name type="common">Candida lipolytica</name>
    <dbReference type="NCBI Taxonomy" id="4952"/>
    <lineage>
        <taxon>Eukaryota</taxon>
        <taxon>Fungi</taxon>
        <taxon>Dikarya</taxon>
        <taxon>Ascomycota</taxon>
        <taxon>Saccharomycotina</taxon>
        <taxon>Dipodascomycetes</taxon>
        <taxon>Dipodascales</taxon>
        <taxon>Dipodascales incertae sedis</taxon>
        <taxon>Yarrowia</taxon>
    </lineage>
</organism>
<protein>
    <submittedName>
        <fullName evidence="1">Uncharacterized protein</fullName>
    </submittedName>
</protein>